<evidence type="ECO:0000313" key="6">
    <source>
        <dbReference type="RefSeq" id="XP_047740969.1"/>
    </source>
</evidence>
<dbReference type="SUPFAM" id="SSF49723">
    <property type="entry name" value="Lipase/lipooxygenase domain (PLAT/LH2 domain)"/>
    <property type="match status" value="1"/>
</dbReference>
<feature type="region of interest" description="Disordered" evidence="2">
    <location>
        <begin position="583"/>
        <end position="610"/>
    </location>
</feature>
<feature type="compositionally biased region" description="Basic residues" evidence="2">
    <location>
        <begin position="583"/>
        <end position="598"/>
    </location>
</feature>
<dbReference type="Proteomes" id="UP000694843">
    <property type="component" value="Unplaced"/>
</dbReference>
<evidence type="ECO:0000256" key="2">
    <source>
        <dbReference type="SAM" id="MobiDB-lite"/>
    </source>
</evidence>
<dbReference type="GO" id="GO:0016020">
    <property type="term" value="C:membrane"/>
    <property type="evidence" value="ECO:0007669"/>
    <property type="project" value="TreeGrafter"/>
</dbReference>
<organism evidence="5 6">
    <name type="scientific">Hyalella azteca</name>
    <name type="common">Amphipod</name>
    <dbReference type="NCBI Taxonomy" id="294128"/>
    <lineage>
        <taxon>Eukaryota</taxon>
        <taxon>Metazoa</taxon>
        <taxon>Ecdysozoa</taxon>
        <taxon>Arthropoda</taxon>
        <taxon>Crustacea</taxon>
        <taxon>Multicrustacea</taxon>
        <taxon>Malacostraca</taxon>
        <taxon>Eumalacostraca</taxon>
        <taxon>Peracarida</taxon>
        <taxon>Amphipoda</taxon>
        <taxon>Senticaudata</taxon>
        <taxon>Talitrida</taxon>
        <taxon>Talitroidea</taxon>
        <taxon>Hyalellidae</taxon>
        <taxon>Hyalella</taxon>
    </lineage>
</organism>
<keyword evidence="3" id="KW-0812">Transmembrane</keyword>
<reference evidence="6" key="1">
    <citation type="submission" date="2025-08" db="UniProtKB">
        <authorList>
            <consortium name="RefSeq"/>
        </authorList>
    </citation>
    <scope>IDENTIFICATION</scope>
</reference>
<evidence type="ECO:0000259" key="4">
    <source>
        <dbReference type="PROSITE" id="PS50095"/>
    </source>
</evidence>
<dbReference type="InterPro" id="IPR001024">
    <property type="entry name" value="PLAT/LH2_dom"/>
</dbReference>
<dbReference type="InterPro" id="IPR051223">
    <property type="entry name" value="Polycystin"/>
</dbReference>
<evidence type="ECO:0000313" key="5">
    <source>
        <dbReference type="Proteomes" id="UP000694843"/>
    </source>
</evidence>
<accession>A0A979FUR0</accession>
<feature type="domain" description="PLAT" evidence="4">
    <location>
        <begin position="1159"/>
        <end position="1278"/>
    </location>
</feature>
<keyword evidence="3" id="KW-1133">Transmembrane helix</keyword>
<dbReference type="PANTHER" id="PTHR10877">
    <property type="entry name" value="POLYCYSTIN FAMILY MEMBER"/>
    <property type="match status" value="1"/>
</dbReference>
<dbReference type="InterPro" id="IPR036392">
    <property type="entry name" value="PLAT/LH2_dom_sf"/>
</dbReference>
<evidence type="ECO:0000256" key="3">
    <source>
        <dbReference type="SAM" id="Phobius"/>
    </source>
</evidence>
<dbReference type="KEGG" id="hazt:108680603"/>
<name>A0A979FUR0_HYAAZ</name>
<dbReference type="PANTHER" id="PTHR10877:SF194">
    <property type="entry name" value="LOCATION OF VULVA DEFECTIVE 1"/>
    <property type="match status" value="1"/>
</dbReference>
<evidence type="ECO:0000256" key="1">
    <source>
        <dbReference type="PROSITE-ProRule" id="PRU00152"/>
    </source>
</evidence>
<gene>
    <name evidence="6" type="primary">LOC108680603</name>
</gene>
<sequence>MTQGEAKLLQLTFESVGGGTCLVVDWGLGGPLEAFGEELTCHASYTPNSVFDIAMNFTRTYAAKDGQVMFNVTGFAYNLLSQTEDLLMFPVTDIDCAPPFVSILDGEKDYLSAPIRFRGVDNTFVSIAAIHCNVTKLTKKRWQIFHVDGRTGRLTYAVPVMDVIGTWNRSEFVVPKTFLEYGYYMILYTVTMWDPEKLDPTVTFQRQTETYIEVVSMPLVGKMTSNSVSRIVRGPTQAADMFPALYSEDPDYPDVKNFTVSWKCRQVLETYPAPGPGSPLSPKGGATTGCFGYGPGSLVLPAPSLSIMGGDFISLGIFEVGAEVGKDTRKSMAYIEVEVVANNRPVVEVNCISPKLCTASGTGRGVIVNPSARLAMVSACVADCGSGVVTTQWTALEGGVTPITIPGGATTYFMIVNQPPTAPYHDPTVPPVTATSPNTVCRVYPPTGRALLDTFTLTCNGWTDPEGIGIVGYKVELVHGPDLTGTRPPPEVLVGRPHVSNGDQTLELVFPVGTFDIQVVVDDAWGAFTVHQVAVDFVATMVTEAEVAAADLDSVLAGLAGAGSSDLLTMIIAARASVNAKVTGRRGRRGPRGRRGRKLSPAPWLNLTDPTLSPEELRRRQLVLGTQNQASLEYIRDNSNFESSSGLAAASAATAAIMSAASKSPQAAMTIGLESRDVVLEIMEKVTAGVEKQGVSDMNQLDSITTSISTIATGVVLGLDDILAPEGCSLIPEVDYETADTLHYDTDIGYDYDLVIPATLKEAKQCNVKDTTRTRATPSVDRANAAVESLAKQVVSLMVIGDSKTINTGNGMTMNIDLVEGFNLAGMRWCGESSFEFPENFCPQGPCNLPVAIMAKEWPAITYKGPSSAEKLALGSKVLDLDLLWRNLTTIPVVDTVLPIEIGIPCSIGQRGNTTMPPFESVAAVNESGRQLLPLMYSTFNVSDSLTSVRIEVAPVKMNPDMFLMLAKDRMPTFKNHSFYRLLQQLPTRENASVRMLFLNSEELLGRGAYYLAVGQFKANVPSDLRGRPRNLTMDHLSNITTDYQLRVIVSACYFRKPPVDEWVNPDMKVIHTNNTRTTCHVHHLTSFGAGLVVMPNTIDFSFVFAHLGFTDNLTIYVTLIVCLALLVLLLVWARRSDIQDEKKVGAAPLPDNRLEDKYLYEVLVITGNKKEAQTDSVVQFVVSGELGESDVRTFGDSRRPIFRKAATDAFVMANDRPLGPLQYLRIWHDNSGKGPNASWYLSFVVFRDVQTGEKFEFICNDWLAVEKTGVLDRLLPVACREDSTSFGHLFQNVSSKNMADSHLWFSVFLRSHRSRFTRCQRVG</sequence>
<dbReference type="GO" id="GO:0005262">
    <property type="term" value="F:calcium channel activity"/>
    <property type="evidence" value="ECO:0007669"/>
    <property type="project" value="TreeGrafter"/>
</dbReference>
<dbReference type="SMART" id="SM00308">
    <property type="entry name" value="LH2"/>
    <property type="match status" value="1"/>
</dbReference>
<comment type="caution">
    <text evidence="1">Lacks conserved residue(s) required for the propagation of feature annotation.</text>
</comment>
<proteinExistence type="predicted"/>
<dbReference type="GO" id="GO:0050982">
    <property type="term" value="P:detection of mechanical stimulus"/>
    <property type="evidence" value="ECO:0007669"/>
    <property type="project" value="TreeGrafter"/>
</dbReference>
<dbReference type="Gene3D" id="2.60.60.20">
    <property type="entry name" value="PLAT/LH2 domain"/>
    <property type="match status" value="1"/>
</dbReference>
<feature type="transmembrane region" description="Helical" evidence="3">
    <location>
        <begin position="1114"/>
        <end position="1134"/>
    </location>
</feature>
<dbReference type="FunFam" id="2.60.60.20:FF:000022">
    <property type="entry name" value="Uncharacterized protein"/>
    <property type="match status" value="1"/>
</dbReference>
<dbReference type="InterPro" id="IPR002859">
    <property type="entry name" value="PKD/REJ-like"/>
</dbReference>
<dbReference type="GeneID" id="108680603"/>
<keyword evidence="5" id="KW-1185">Reference proteome</keyword>
<dbReference type="OrthoDB" id="6379436at2759"/>
<dbReference type="Pfam" id="PF02010">
    <property type="entry name" value="REJ"/>
    <property type="match status" value="1"/>
</dbReference>
<keyword evidence="3" id="KW-0472">Membrane</keyword>
<dbReference type="RefSeq" id="XP_047740969.1">
    <property type="nucleotide sequence ID" value="XM_047885013.1"/>
</dbReference>
<protein>
    <submittedName>
        <fullName evidence="6">Uncharacterized protein LOC108680603</fullName>
    </submittedName>
</protein>
<dbReference type="PROSITE" id="PS50095">
    <property type="entry name" value="PLAT"/>
    <property type="match status" value="1"/>
</dbReference>
<dbReference type="Pfam" id="PF01477">
    <property type="entry name" value="PLAT"/>
    <property type="match status" value="1"/>
</dbReference>